<evidence type="ECO:0000313" key="2">
    <source>
        <dbReference type="EMBL" id="AEI42458.1"/>
    </source>
</evidence>
<dbReference type="RefSeq" id="WP_013917614.1">
    <property type="nucleotide sequence ID" value="NC_015690.1"/>
</dbReference>
<feature type="compositionally biased region" description="Polar residues" evidence="1">
    <location>
        <begin position="220"/>
        <end position="239"/>
    </location>
</feature>
<accession>F8F910</accession>
<evidence type="ECO:0000313" key="3">
    <source>
        <dbReference type="Proteomes" id="UP000006620"/>
    </source>
</evidence>
<evidence type="ECO:0000256" key="1">
    <source>
        <dbReference type="SAM" id="MobiDB-lite"/>
    </source>
</evidence>
<dbReference type="AlphaFoldDB" id="F8F910"/>
<name>F8F910_PAEMK</name>
<dbReference type="HOGENOM" id="CLU_1110552_0_0_9"/>
<organism evidence="2 3">
    <name type="scientific">Paenibacillus mucilaginosus (strain KNP414)</name>
    <dbReference type="NCBI Taxonomy" id="1036673"/>
    <lineage>
        <taxon>Bacteria</taxon>
        <taxon>Bacillati</taxon>
        <taxon>Bacillota</taxon>
        <taxon>Bacilli</taxon>
        <taxon>Bacillales</taxon>
        <taxon>Paenibacillaceae</taxon>
        <taxon>Paenibacillus</taxon>
    </lineage>
</organism>
<gene>
    <name evidence="2" type="ordered locus">KNP414_03920</name>
</gene>
<dbReference type="KEGG" id="pms:KNP414_03920"/>
<dbReference type="PATRIC" id="fig|1036673.3.peg.3603"/>
<reference evidence="2 3" key="2">
    <citation type="journal article" date="2013" name="Genome Announc.">
        <title>Genome Sequence of Growth-Improving Paenibacillus mucilaginosus Strain KNP414.</title>
        <authorList>
            <person name="Lu J.J."/>
            <person name="Wang J.F."/>
            <person name="Hu X.F."/>
        </authorList>
    </citation>
    <scope>NUCLEOTIDE SEQUENCE [LARGE SCALE GENOMIC DNA]</scope>
    <source>
        <strain evidence="2 3">KNP414</strain>
    </source>
</reference>
<protein>
    <submittedName>
        <fullName evidence="2">Uncharacterized protein</fullName>
    </submittedName>
</protein>
<proteinExistence type="predicted"/>
<dbReference type="EMBL" id="CP002869">
    <property type="protein sequence ID" value="AEI42458.1"/>
    <property type="molecule type" value="Genomic_DNA"/>
</dbReference>
<reference evidence="3" key="1">
    <citation type="submission" date="2011-06" db="EMBL/GenBank/DDBJ databases">
        <title>Complete genome sequence of Paenibacillus mucilaginosus KNP414.</title>
        <authorList>
            <person name="Wang J."/>
            <person name="Hu S."/>
            <person name="Hu X."/>
            <person name="Zhang B."/>
            <person name="Dong D."/>
            <person name="Zhang S."/>
            <person name="Zhao K."/>
            <person name="Wu D."/>
        </authorList>
    </citation>
    <scope>NUCLEOTIDE SEQUENCE [LARGE SCALE GENOMIC DNA]</scope>
    <source>
        <strain evidence="3">KNP414</strain>
    </source>
</reference>
<dbReference type="Proteomes" id="UP000006620">
    <property type="component" value="Chromosome"/>
</dbReference>
<sequence length="239" mass="26344">MYNQQGFQNSFQNNFGQASSQYRGLETKYQPVGYVQSQYNQSLGQQNQFGASSLSSFGAASSQSQYNQFQSPQAYHTANYRGNQPGHDAYLRADSTQPAQSQFGIGASSLSSFGAASSQQSQYNQFQSPQAYHTANYRGDQPGHDAYLRADSTQPAQSQYGIGAQSFSSQISPSFSSSLNQGFSSSQSQYNQFQSPQAYHTANYRGNQPGHDSYLREDSSQPAQSQFGMGAQSFNRYQF</sequence>
<feature type="region of interest" description="Disordered" evidence="1">
    <location>
        <begin position="201"/>
        <end position="239"/>
    </location>
</feature>